<dbReference type="RefSeq" id="WP_197661751.1">
    <property type="nucleotide sequence ID" value="NZ_JAEAGR010000012.1"/>
</dbReference>
<sequence length="579" mass="67696">MKLKNTTISGIILGLMVISVITFYMLYQNTKYDTEELYSSDVIMDDWTLESSLLNGAALRENKNIYLDQDPKKLTKVYITVFPTEDEEGDILNFSAFDLHKSLDKKYNPILNANVQIVNEKDELNQNQNINSVNATIQVRGNSSRGASYKSYRIKMKDGADTFYGQSVLNLNKHQFDDSKIANKFSMDIMSRIENIASLRTNFMVVYIRDASLPADNQEYEYYGLYTHVEQPNKNYLRIRGFDDNGTLYKATNFEFRLTPQLKNVDDPAYNQEEFESVLSIREGKDHSKILKMLEEVNDPNKDFHQVFTTYFNEENYLTWLACNILLGNEDTISHNYILYNPTNSLTWYFLPWDYDGTFQFGEFESTNATPYTLKGIQRLTGVQLHRRYFKQNGNLEKLTKKVEELLETAFSKSRVENLLNSYQTVLNKTMYLPPDLLISSMDPSEYKDYHDQFYEQIQLNYEKYSGSLKYPMPFFVSEPERTKETTTEFRWEASHDYQGDLITYGITLARDHTMQDIVFSEEGIVDTYYAYTKPIPEGTYYLEVTATDSEGNRQISLDYYKNESQKVYKYGIRQVVLQ</sequence>
<keyword evidence="3" id="KW-1185">Reference proteome</keyword>
<dbReference type="AlphaFoldDB" id="A0A8J7HAM5"/>
<dbReference type="InterPro" id="IPR013783">
    <property type="entry name" value="Ig-like_fold"/>
</dbReference>
<dbReference type="EMBL" id="JAEAGR010000012">
    <property type="protein sequence ID" value="MBH1941525.1"/>
    <property type="molecule type" value="Genomic_DNA"/>
</dbReference>
<gene>
    <name evidence="2" type="ORF">I5677_11530</name>
</gene>
<dbReference type="InterPro" id="IPR014867">
    <property type="entry name" value="Spore_coat_CotH_CotH2/3/7"/>
</dbReference>
<dbReference type="Proteomes" id="UP000623269">
    <property type="component" value="Unassembled WGS sequence"/>
</dbReference>
<keyword evidence="2" id="KW-0418">Kinase</keyword>
<comment type="caution">
    <text evidence="2">The sequence shown here is derived from an EMBL/GenBank/DDBJ whole genome shotgun (WGS) entry which is preliminary data.</text>
</comment>
<dbReference type="GO" id="GO:0016301">
    <property type="term" value="F:kinase activity"/>
    <property type="evidence" value="ECO:0007669"/>
    <property type="project" value="UniProtKB-KW"/>
</dbReference>
<proteinExistence type="predicted"/>
<dbReference type="Gene3D" id="2.60.40.10">
    <property type="entry name" value="Immunoglobulins"/>
    <property type="match status" value="1"/>
</dbReference>
<organism evidence="2 3">
    <name type="scientific">Mobilitalea sibirica</name>
    <dbReference type="NCBI Taxonomy" id="1462919"/>
    <lineage>
        <taxon>Bacteria</taxon>
        <taxon>Bacillati</taxon>
        <taxon>Bacillota</taxon>
        <taxon>Clostridia</taxon>
        <taxon>Lachnospirales</taxon>
        <taxon>Lachnospiraceae</taxon>
        <taxon>Mobilitalea</taxon>
    </lineage>
</organism>
<keyword evidence="1" id="KW-1133">Transmembrane helix</keyword>
<reference evidence="2" key="1">
    <citation type="submission" date="2020-12" db="EMBL/GenBank/DDBJ databases">
        <title>M. sibirica DSM 26468T genome.</title>
        <authorList>
            <person name="Thieme N."/>
            <person name="Rettenmaier R."/>
            <person name="Zverlov V."/>
            <person name="Liebl W."/>
        </authorList>
    </citation>
    <scope>NUCLEOTIDE SEQUENCE</scope>
    <source>
        <strain evidence="2">DSM 26468</strain>
    </source>
</reference>
<evidence type="ECO:0000256" key="1">
    <source>
        <dbReference type="SAM" id="Phobius"/>
    </source>
</evidence>
<dbReference type="PANTHER" id="PTHR40050:SF1">
    <property type="entry name" value="INNER SPORE COAT PROTEIN H"/>
    <property type="match status" value="1"/>
</dbReference>
<evidence type="ECO:0000313" key="3">
    <source>
        <dbReference type="Proteomes" id="UP000623269"/>
    </source>
</evidence>
<keyword evidence="1" id="KW-0812">Transmembrane</keyword>
<protein>
    <submittedName>
        <fullName evidence="2">CotH kinase family protein</fullName>
    </submittedName>
</protein>
<accession>A0A8J7HAM5</accession>
<evidence type="ECO:0000313" key="2">
    <source>
        <dbReference type="EMBL" id="MBH1941525.1"/>
    </source>
</evidence>
<dbReference type="PANTHER" id="PTHR40050">
    <property type="entry name" value="INNER SPORE COAT PROTEIN H"/>
    <property type="match status" value="1"/>
</dbReference>
<dbReference type="Pfam" id="PF08757">
    <property type="entry name" value="CotH"/>
    <property type="match status" value="1"/>
</dbReference>
<keyword evidence="1" id="KW-0472">Membrane</keyword>
<keyword evidence="2" id="KW-0808">Transferase</keyword>
<name>A0A8J7HAM5_9FIRM</name>
<feature type="transmembrane region" description="Helical" evidence="1">
    <location>
        <begin position="7"/>
        <end position="27"/>
    </location>
</feature>